<comment type="similarity">
    <text evidence="1">Belongs to the myoviridae tail sheath protein family.</text>
</comment>
<dbReference type="Pfam" id="PF17482">
    <property type="entry name" value="Phage_sheath_1C"/>
    <property type="match status" value="1"/>
</dbReference>
<feature type="domain" description="Tail sheath protein Gp18-like" evidence="4">
    <location>
        <begin position="28"/>
        <end position="91"/>
    </location>
</feature>
<proteinExistence type="inferred from homology"/>
<feature type="domain" description="Tail sheath protein C-terminal" evidence="3">
    <location>
        <begin position="353"/>
        <end position="454"/>
    </location>
</feature>
<dbReference type="PANTHER" id="PTHR35861:SF1">
    <property type="entry name" value="PHAGE TAIL SHEATH PROTEIN"/>
    <property type="match status" value="1"/>
</dbReference>
<evidence type="ECO:0000259" key="3">
    <source>
        <dbReference type="Pfam" id="PF17482"/>
    </source>
</evidence>
<evidence type="ECO:0000256" key="1">
    <source>
        <dbReference type="ARBA" id="ARBA00008005"/>
    </source>
</evidence>
<dbReference type="InterPro" id="IPR035089">
    <property type="entry name" value="Phage_sheath_subtilisin"/>
</dbReference>
<reference evidence="5" key="1">
    <citation type="submission" date="2013-11" db="EMBL/GenBank/DDBJ databases">
        <authorList>
            <person name="GENOMES U."/>
        </authorList>
    </citation>
    <scope>NUCLEOTIDE SEQUENCE</scope>
    <source>
        <strain evidence="5">MVT06</strain>
    </source>
</reference>
<dbReference type="Pfam" id="PF04984">
    <property type="entry name" value="Phage_sheath_1"/>
    <property type="match status" value="1"/>
</dbReference>
<reference evidence="5" key="2">
    <citation type="submission" date="2014-05" db="EMBL/GenBank/DDBJ databases">
        <title>Genome sequencing of Bartonella spp. isolated from human blood.</title>
        <authorList>
            <person name="Raoult D."/>
        </authorList>
    </citation>
    <scope>NUCLEOTIDE SEQUENCE</scope>
    <source>
        <strain evidence="5">MVT06</strain>
    </source>
</reference>
<dbReference type="InterPro" id="IPR054564">
    <property type="entry name" value="Gp18_domIII_N"/>
</dbReference>
<dbReference type="InterPro" id="IPR020287">
    <property type="entry name" value="Tail_sheath_C"/>
</dbReference>
<dbReference type="EMBL" id="HG977196">
    <property type="protein sequence ID" value="CDP80317.1"/>
    <property type="molecule type" value="Genomic_DNA"/>
</dbReference>
<accession>A0A024LS82</accession>
<dbReference type="AlphaFoldDB" id="A0A024LS82"/>
<gene>
    <name evidence="5" type="primary">gpFI_1</name>
    <name evidence="5" type="ORF">BN1046_01244</name>
</gene>
<dbReference type="PANTHER" id="PTHR35861">
    <property type="match status" value="1"/>
</dbReference>
<feature type="domain" description="Tail sheath protein subtilisin-like" evidence="2">
    <location>
        <begin position="218"/>
        <end position="352"/>
    </location>
</feature>
<dbReference type="Pfam" id="PF22671">
    <property type="entry name" value="Gp18_domIII_N"/>
    <property type="match status" value="1"/>
</dbReference>
<protein>
    <submittedName>
        <fullName evidence="5">Phage tail sheath protein FI</fullName>
    </submittedName>
</protein>
<dbReference type="Gene3D" id="3.40.50.11780">
    <property type="match status" value="1"/>
</dbReference>
<sequence length="463" mass="49912">MASSFLHGVEVIENDDGTRPITPIQSAVIGIVGTAPNADEDVFPLNTPVLISGSRFKAAKLDKYNRGEGTLPNAVDLIFKQAGAIVVVVRVEESKDENETLANVLGGVNANGAYEGVHALIGAQSIVGQTPRILIAPGFTHKRPTGVDRIKVTDGGSGYTKATVTIEGNAKATASVWNNKVDFITVSKSGSGYEKAPRVTIEGDGEGATAEATIKKMSNPVAAELIGIAERLRAIVVIDGPNTTDEKAIEASRDFDSKHAIIADPFVSVLRKGRILQEPASSVVAGIIAKTDFTHGFWHSPSNKVINSISGTARPIDFAIGDSSSRANLLNEKNITTIIRENGYRLWGNRTLSSDPKFAFISVVRTADMINDAIFHGHMWAVDRNITKTYMSDVSESVNAYLRDLKTQGAIIEGRCYPDPELNTPSAIESGKVYFNVEFQPTTPAERITFRSRIVNDYIEEIL</sequence>
<dbReference type="InterPro" id="IPR052042">
    <property type="entry name" value="Tail_sheath_structural"/>
</dbReference>
<organism evidence="5">
    <name type="scientific">Bartonella schoenbuchensis</name>
    <dbReference type="NCBI Taxonomy" id="165694"/>
    <lineage>
        <taxon>Bacteria</taxon>
        <taxon>Pseudomonadati</taxon>
        <taxon>Pseudomonadota</taxon>
        <taxon>Alphaproteobacteria</taxon>
        <taxon>Hyphomicrobiales</taxon>
        <taxon>Bartonellaceae</taxon>
        <taxon>Bartonella</taxon>
    </lineage>
</organism>
<evidence type="ECO:0000259" key="2">
    <source>
        <dbReference type="Pfam" id="PF04984"/>
    </source>
</evidence>
<evidence type="ECO:0000259" key="4">
    <source>
        <dbReference type="Pfam" id="PF22671"/>
    </source>
</evidence>
<name>A0A024LS82_9HYPH</name>
<evidence type="ECO:0000313" key="5">
    <source>
        <dbReference type="EMBL" id="CDP80317.1"/>
    </source>
</evidence>